<evidence type="ECO:0000259" key="12">
    <source>
        <dbReference type="Pfam" id="PF09298"/>
    </source>
</evidence>
<dbReference type="InterPro" id="IPR036663">
    <property type="entry name" value="Fumarylacetoacetase_C_sf"/>
</dbReference>
<evidence type="ECO:0000259" key="11">
    <source>
        <dbReference type="Pfam" id="PF01557"/>
    </source>
</evidence>
<dbReference type="NCBIfam" id="TIGR01266">
    <property type="entry name" value="fum_ac_acetase"/>
    <property type="match status" value="1"/>
</dbReference>
<organism evidence="13 14">
    <name type="scientific">Streptomonospora algeriensis</name>
    <dbReference type="NCBI Taxonomy" id="995084"/>
    <lineage>
        <taxon>Bacteria</taxon>
        <taxon>Bacillati</taxon>
        <taxon>Actinomycetota</taxon>
        <taxon>Actinomycetes</taxon>
        <taxon>Streptosporangiales</taxon>
        <taxon>Nocardiopsidaceae</taxon>
        <taxon>Streptomonospora</taxon>
    </lineage>
</organism>
<comment type="pathway">
    <text evidence="3">Amino-acid degradation; L-phenylalanine degradation; acetoacetate and fumarate from L-phenylalanine: step 6/6.</text>
</comment>
<keyword evidence="8" id="KW-0460">Magnesium</keyword>
<comment type="cofactor">
    <cofactor evidence="1">
        <name>Ca(2+)</name>
        <dbReference type="ChEBI" id="CHEBI:29108"/>
    </cofactor>
</comment>
<name>A0ABW3BJL1_9ACTN</name>
<dbReference type="Proteomes" id="UP001596956">
    <property type="component" value="Unassembled WGS sequence"/>
</dbReference>
<protein>
    <recommendedName>
        <fullName evidence="4">fumarylacetoacetase</fullName>
        <ecNumber evidence="4">3.7.1.2</ecNumber>
    </recommendedName>
</protein>
<dbReference type="PANTHER" id="PTHR43069:SF2">
    <property type="entry name" value="FUMARYLACETOACETASE"/>
    <property type="match status" value="1"/>
</dbReference>
<proteinExistence type="predicted"/>
<dbReference type="EMBL" id="JBHTHR010000662">
    <property type="protein sequence ID" value="MFD0802948.1"/>
    <property type="molecule type" value="Genomic_DNA"/>
</dbReference>
<evidence type="ECO:0000256" key="10">
    <source>
        <dbReference type="ARBA" id="ARBA00023232"/>
    </source>
</evidence>
<evidence type="ECO:0000256" key="6">
    <source>
        <dbReference type="ARBA" id="ARBA00022801"/>
    </source>
</evidence>
<evidence type="ECO:0000256" key="5">
    <source>
        <dbReference type="ARBA" id="ARBA00022723"/>
    </source>
</evidence>
<evidence type="ECO:0000256" key="8">
    <source>
        <dbReference type="ARBA" id="ARBA00022842"/>
    </source>
</evidence>
<keyword evidence="5" id="KW-0479">Metal-binding</keyword>
<sequence length="408" mass="43747">MSLPHTWLGIADDDPFGPGTLPYGVFSTGDGRPPRIGVAAGEWVLDLAAAAHSQDAPFAEAVDAPVLNPLMAQGPQVWRQVRDSLTAWLTDPAYADALRPYLVERADVRMHLPFEVGDYVDFYSSEHHATNLGRILRPGQPPLTPNWKHLPIGYHGRSGTVVVSGTEIVRPMGQRKPPSAEQPEFGPSARLDIEAEVGFVVGAPAPGGGVPVSGFAEHVFGAFLVNDWSARDLQAWETVPLGPFLGKSFATSVSPWVVPLEALQEARVDPPERDPQPSEYLRDAAGDPWGLDLRLEVRLNGYTVARPPFSQMYWTPAQQLAHLTVNGASLRTGDIYASGTVSGPAKDERGSLVELSWNGEEPLELPDGTTRTFLEDGDTVTITATTSGPGATVIGFGEVTGRVLPAQG</sequence>
<dbReference type="PANTHER" id="PTHR43069">
    <property type="entry name" value="FUMARYLACETOACETASE"/>
    <property type="match status" value="1"/>
</dbReference>
<evidence type="ECO:0000256" key="3">
    <source>
        <dbReference type="ARBA" id="ARBA00004782"/>
    </source>
</evidence>
<comment type="caution">
    <text evidence="13">The sequence shown here is derived from an EMBL/GenBank/DDBJ whole genome shotgun (WGS) entry which is preliminary data.</text>
</comment>
<gene>
    <name evidence="13" type="primary">fahA</name>
    <name evidence="13" type="ORF">ACFQZU_16695</name>
</gene>
<dbReference type="SUPFAM" id="SSF63433">
    <property type="entry name" value="Fumarylacetoacetate hydrolase, FAH, N-terminal domain"/>
    <property type="match status" value="1"/>
</dbReference>
<dbReference type="InterPro" id="IPR011234">
    <property type="entry name" value="Fumarylacetoacetase-like_C"/>
</dbReference>
<evidence type="ECO:0000256" key="2">
    <source>
        <dbReference type="ARBA" id="ARBA00001946"/>
    </source>
</evidence>
<keyword evidence="10" id="KW-0585">Phenylalanine catabolism</keyword>
<feature type="domain" description="Fumarylacetoacetase-like C-terminal" evidence="11">
    <location>
        <begin position="121"/>
        <end position="402"/>
    </location>
</feature>
<evidence type="ECO:0000256" key="9">
    <source>
        <dbReference type="ARBA" id="ARBA00022878"/>
    </source>
</evidence>
<dbReference type="InterPro" id="IPR005959">
    <property type="entry name" value="Fumarylacetoacetase"/>
</dbReference>
<evidence type="ECO:0000256" key="7">
    <source>
        <dbReference type="ARBA" id="ARBA00022837"/>
    </source>
</evidence>
<reference evidence="14" key="1">
    <citation type="journal article" date="2019" name="Int. J. Syst. Evol. Microbiol.">
        <title>The Global Catalogue of Microorganisms (GCM) 10K type strain sequencing project: providing services to taxonomists for standard genome sequencing and annotation.</title>
        <authorList>
            <consortium name="The Broad Institute Genomics Platform"/>
            <consortium name="The Broad Institute Genome Sequencing Center for Infectious Disease"/>
            <person name="Wu L."/>
            <person name="Ma J."/>
        </authorList>
    </citation>
    <scope>NUCLEOTIDE SEQUENCE [LARGE SCALE GENOMIC DNA]</scope>
    <source>
        <strain evidence="14">CCUG 63369</strain>
    </source>
</reference>
<comment type="cofactor">
    <cofactor evidence="2">
        <name>Mg(2+)</name>
        <dbReference type="ChEBI" id="CHEBI:18420"/>
    </cofactor>
</comment>
<dbReference type="InterPro" id="IPR036462">
    <property type="entry name" value="Fumarylacetoacetase_N_sf"/>
</dbReference>
<dbReference type="InterPro" id="IPR015377">
    <property type="entry name" value="Fumarylacetoacetase_N"/>
</dbReference>
<evidence type="ECO:0000313" key="13">
    <source>
        <dbReference type="EMBL" id="MFD0802948.1"/>
    </source>
</evidence>
<dbReference type="Pfam" id="PF01557">
    <property type="entry name" value="FAA_hydrolase"/>
    <property type="match status" value="1"/>
</dbReference>
<evidence type="ECO:0000256" key="4">
    <source>
        <dbReference type="ARBA" id="ARBA00012094"/>
    </source>
</evidence>
<dbReference type="Gene3D" id="3.90.850.10">
    <property type="entry name" value="Fumarylacetoacetase-like, C-terminal domain"/>
    <property type="match status" value="1"/>
</dbReference>
<keyword evidence="6 13" id="KW-0378">Hydrolase</keyword>
<keyword evidence="9" id="KW-0828">Tyrosine catabolism</keyword>
<dbReference type="GO" id="GO:0004334">
    <property type="term" value="F:fumarylacetoacetase activity"/>
    <property type="evidence" value="ECO:0007669"/>
    <property type="project" value="UniProtKB-EC"/>
</dbReference>
<feature type="domain" description="Fumarylacetoacetase N-terminal" evidence="12">
    <location>
        <begin position="21"/>
        <end position="113"/>
    </location>
</feature>
<dbReference type="EC" id="3.7.1.2" evidence="4"/>
<keyword evidence="14" id="KW-1185">Reference proteome</keyword>
<accession>A0ABW3BJL1</accession>
<dbReference type="Gene3D" id="2.30.30.230">
    <property type="entry name" value="Fumarylacetoacetase, N-terminal domain"/>
    <property type="match status" value="1"/>
</dbReference>
<evidence type="ECO:0000313" key="14">
    <source>
        <dbReference type="Proteomes" id="UP001596956"/>
    </source>
</evidence>
<dbReference type="Pfam" id="PF09298">
    <property type="entry name" value="FAA_hydrolase_N"/>
    <property type="match status" value="1"/>
</dbReference>
<dbReference type="SUPFAM" id="SSF56529">
    <property type="entry name" value="FAH"/>
    <property type="match status" value="1"/>
</dbReference>
<evidence type="ECO:0000256" key="1">
    <source>
        <dbReference type="ARBA" id="ARBA00001913"/>
    </source>
</evidence>
<keyword evidence="7" id="KW-0106">Calcium</keyword>